<comment type="cofactor">
    <cofactor evidence="11">
        <name>Zn(2+)</name>
        <dbReference type="ChEBI" id="CHEBI:29105"/>
    </cofactor>
    <text evidence="11">Binds 1 zinc ion per subunit.</text>
</comment>
<dbReference type="RefSeq" id="WP_255227300.1">
    <property type="nucleotide sequence ID" value="NZ_JAJEKE010000007.1"/>
</dbReference>
<keyword evidence="5 11" id="KW-0067">ATP-binding</keyword>
<dbReference type="CDD" id="cd00673">
    <property type="entry name" value="AlaRS_core"/>
    <property type="match status" value="1"/>
</dbReference>
<keyword evidence="8 11" id="KW-0030">Aminoacyl-tRNA synthetase</keyword>
<feature type="binding site" evidence="11">
    <location>
        <position position="670"/>
    </location>
    <ligand>
        <name>Zn(2+)</name>
        <dbReference type="ChEBI" id="CHEBI:29105"/>
    </ligand>
</feature>
<dbReference type="NCBIfam" id="TIGR00344">
    <property type="entry name" value="alaS"/>
    <property type="match status" value="1"/>
</dbReference>
<dbReference type="SUPFAM" id="SSF55186">
    <property type="entry name" value="ThrRS/AlaRS common domain"/>
    <property type="match status" value="1"/>
</dbReference>
<dbReference type="Gene3D" id="6.10.250.550">
    <property type="match status" value="1"/>
</dbReference>
<evidence type="ECO:0000313" key="15">
    <source>
        <dbReference type="Proteomes" id="UP001651880"/>
    </source>
</evidence>
<dbReference type="PANTHER" id="PTHR11777:SF9">
    <property type="entry name" value="ALANINE--TRNA LIGASE, CYTOPLASMIC"/>
    <property type="match status" value="1"/>
</dbReference>
<dbReference type="EMBL" id="JAJEKE010000007">
    <property type="protein sequence ID" value="MCQ1529781.1"/>
    <property type="molecule type" value="Genomic_DNA"/>
</dbReference>
<evidence type="ECO:0000256" key="4">
    <source>
        <dbReference type="ARBA" id="ARBA00022741"/>
    </source>
</evidence>
<dbReference type="Pfam" id="PF01411">
    <property type="entry name" value="tRNA-synt_2c"/>
    <property type="match status" value="1"/>
</dbReference>
<evidence type="ECO:0000313" key="14">
    <source>
        <dbReference type="EMBL" id="MCQ1529781.1"/>
    </source>
</evidence>
<feature type="domain" description="Alanyl-transfer RNA synthetases family profile" evidence="13">
    <location>
        <begin position="4"/>
        <end position="709"/>
    </location>
</feature>
<protein>
    <recommendedName>
        <fullName evidence="11">Alanine--tRNA ligase</fullName>
        <ecNumber evidence="11">6.1.1.7</ecNumber>
    </recommendedName>
    <alternativeName>
        <fullName evidence="11">Alanyl-tRNA synthetase</fullName>
        <shortName evidence="11">AlaRS</shortName>
    </alternativeName>
</protein>
<comment type="catalytic activity">
    <reaction evidence="10 11">
        <text>tRNA(Ala) + L-alanine + ATP = L-alanyl-tRNA(Ala) + AMP + diphosphate</text>
        <dbReference type="Rhea" id="RHEA:12540"/>
        <dbReference type="Rhea" id="RHEA-COMP:9657"/>
        <dbReference type="Rhea" id="RHEA-COMP:9923"/>
        <dbReference type="ChEBI" id="CHEBI:30616"/>
        <dbReference type="ChEBI" id="CHEBI:33019"/>
        <dbReference type="ChEBI" id="CHEBI:57972"/>
        <dbReference type="ChEBI" id="CHEBI:78442"/>
        <dbReference type="ChEBI" id="CHEBI:78497"/>
        <dbReference type="ChEBI" id="CHEBI:456215"/>
        <dbReference type="EC" id="6.1.1.7"/>
    </reaction>
</comment>
<dbReference type="Gene3D" id="3.30.54.20">
    <property type="match status" value="1"/>
</dbReference>
<feature type="binding site" evidence="11">
    <location>
        <position position="666"/>
    </location>
    <ligand>
        <name>Zn(2+)</name>
        <dbReference type="ChEBI" id="CHEBI:29105"/>
    </ligand>
</feature>
<dbReference type="HAMAP" id="MF_00036_B">
    <property type="entry name" value="Ala_tRNA_synth_B"/>
    <property type="match status" value="1"/>
</dbReference>
<feature type="coiled-coil region" evidence="12">
    <location>
        <begin position="725"/>
        <end position="759"/>
    </location>
</feature>
<dbReference type="SUPFAM" id="SSF50447">
    <property type="entry name" value="Translation proteins"/>
    <property type="match status" value="1"/>
</dbReference>
<dbReference type="Proteomes" id="UP001651880">
    <property type="component" value="Unassembled WGS sequence"/>
</dbReference>
<evidence type="ECO:0000256" key="10">
    <source>
        <dbReference type="ARBA" id="ARBA00048300"/>
    </source>
</evidence>
<dbReference type="Gene3D" id="3.10.310.40">
    <property type="match status" value="1"/>
</dbReference>
<keyword evidence="15" id="KW-1185">Reference proteome</keyword>
<dbReference type="InterPro" id="IPR018164">
    <property type="entry name" value="Ala-tRNA-synth_IIc_N"/>
</dbReference>
<comment type="similarity">
    <text evidence="1 11">Belongs to the class-II aminoacyl-tRNA synthetase family.</text>
</comment>
<comment type="caution">
    <text evidence="14">The sequence shown here is derived from an EMBL/GenBank/DDBJ whole genome shotgun (WGS) entry which is preliminary data.</text>
</comment>
<evidence type="ECO:0000256" key="2">
    <source>
        <dbReference type="ARBA" id="ARBA00022555"/>
    </source>
</evidence>
<dbReference type="GO" id="GO:0004813">
    <property type="term" value="F:alanine-tRNA ligase activity"/>
    <property type="evidence" value="ECO:0007669"/>
    <property type="project" value="UniProtKB-EC"/>
</dbReference>
<dbReference type="InterPro" id="IPR045864">
    <property type="entry name" value="aa-tRNA-synth_II/BPL/LPL"/>
</dbReference>
<evidence type="ECO:0000256" key="3">
    <source>
        <dbReference type="ARBA" id="ARBA00022598"/>
    </source>
</evidence>
<keyword evidence="11" id="KW-0963">Cytoplasm</keyword>
<dbReference type="Pfam" id="PF02272">
    <property type="entry name" value="DHHA1"/>
    <property type="match status" value="1"/>
</dbReference>
<dbReference type="InterPro" id="IPR050058">
    <property type="entry name" value="Ala-tRNA_ligase"/>
</dbReference>
<keyword evidence="2 11" id="KW-0820">tRNA-binding</keyword>
<evidence type="ECO:0000256" key="1">
    <source>
        <dbReference type="ARBA" id="ARBA00008226"/>
    </source>
</evidence>
<dbReference type="InterPro" id="IPR018163">
    <property type="entry name" value="Thr/Ala-tRNA-synth_IIc_edit"/>
</dbReference>
<dbReference type="PROSITE" id="PS50860">
    <property type="entry name" value="AA_TRNA_LIGASE_II_ALA"/>
    <property type="match status" value="1"/>
</dbReference>
<comment type="function">
    <text evidence="9 11">Catalyzes the attachment of alanine to tRNA(Ala) in a two-step reaction: alanine is first activated by ATP to form Ala-AMP and then transferred to the acceptor end of tRNA(Ala). Also edits incorrectly charged Ser-tRNA(Ala) and Gly-tRNA(Ala) via its editing domain.</text>
</comment>
<proteinExistence type="inferred from homology"/>
<evidence type="ECO:0000256" key="11">
    <source>
        <dbReference type="HAMAP-Rule" id="MF_00036"/>
    </source>
</evidence>
<keyword evidence="4 11" id="KW-0547">Nucleotide-binding</keyword>
<dbReference type="Gene3D" id="2.40.30.130">
    <property type="match status" value="1"/>
</dbReference>
<dbReference type="Pfam" id="PF07973">
    <property type="entry name" value="tRNA_SAD"/>
    <property type="match status" value="1"/>
</dbReference>
<evidence type="ECO:0000256" key="5">
    <source>
        <dbReference type="ARBA" id="ARBA00022840"/>
    </source>
</evidence>
<keyword evidence="12" id="KW-0175">Coiled coil</keyword>
<dbReference type="InterPro" id="IPR009000">
    <property type="entry name" value="Transl_B-barrel_sf"/>
</dbReference>
<gene>
    <name evidence="11 14" type="primary">alaS</name>
    <name evidence="14" type="ORF">LJD61_09510</name>
</gene>
<evidence type="ECO:0000256" key="7">
    <source>
        <dbReference type="ARBA" id="ARBA00022917"/>
    </source>
</evidence>
<dbReference type="EC" id="6.1.1.7" evidence="11"/>
<dbReference type="SUPFAM" id="SSF101353">
    <property type="entry name" value="Putative anticodon-binding domain of alanyl-tRNA synthetase (AlaRS)"/>
    <property type="match status" value="1"/>
</dbReference>
<dbReference type="InterPro" id="IPR023033">
    <property type="entry name" value="Ala_tRNA_ligase_euk/bac"/>
</dbReference>
<keyword evidence="7 11" id="KW-0648">Protein biosynthesis</keyword>
<evidence type="ECO:0000256" key="12">
    <source>
        <dbReference type="SAM" id="Coils"/>
    </source>
</evidence>
<dbReference type="InterPro" id="IPR012947">
    <property type="entry name" value="tRNA_SAD"/>
</dbReference>
<keyword evidence="11" id="KW-0479">Metal-binding</keyword>
<keyword evidence="11" id="KW-0862">Zinc</keyword>
<evidence type="ECO:0000259" key="13">
    <source>
        <dbReference type="PROSITE" id="PS50860"/>
    </source>
</evidence>
<evidence type="ECO:0000256" key="8">
    <source>
        <dbReference type="ARBA" id="ARBA00023146"/>
    </source>
</evidence>
<comment type="subcellular location">
    <subcellularLocation>
        <location evidence="11">Cytoplasm</location>
    </subcellularLocation>
</comment>
<dbReference type="InterPro" id="IPR003156">
    <property type="entry name" value="DHHA1_dom"/>
</dbReference>
<dbReference type="Gene3D" id="3.30.980.10">
    <property type="entry name" value="Threonyl-trna Synthetase, Chain A, domain 2"/>
    <property type="match status" value="1"/>
</dbReference>
<feature type="binding site" evidence="11">
    <location>
        <position position="564"/>
    </location>
    <ligand>
        <name>Zn(2+)</name>
        <dbReference type="ChEBI" id="CHEBI:29105"/>
    </ligand>
</feature>
<evidence type="ECO:0000256" key="9">
    <source>
        <dbReference type="ARBA" id="ARBA00024779"/>
    </source>
</evidence>
<keyword evidence="6 11" id="KW-0694">RNA-binding</keyword>
<sequence length="876" mass="98502">MEKLGLNEIREKFLSFFETKAHLRLKSASLVPEKDKSLLLINSGMAPLKPFFTGQETPPNKRVTTCQKCIRTPDIERVGKTARHGTFFEMLGNFSFGDYFKEDAIAWAWEFCTKWLELPEDRLWVTIYQDDDEAFEIWNEKIGVAPEKIVRMGKEDNFWEIGLGPCGPCSEIYFDRGEKYSCGKPTCKFGCDCDRYIEFWNLVFTQFDKDEEGNYNRLANPNIDTGMGLERMSAIMQEVDNIFEVDTIKYTLEYICSLAGVEYGMDEKTDVSIRVITDHIRSVTFMVSDGVLPSNEGRGYVLRRLLRRGARHGKLLGLKGAFLSKVSKKVIELYHNAYPELKEKEEYIENIIDIEEERFEETLEQGLEKLQEYIELMGDSDTLSGEAAFKLYDTYGFPLDLTKDILEEQGLKVDEYSFANEMELQRERARTARGDNEAEGWKEDIYSKLDKDVKTDFVGYDKLTVHSIIKAIIADNIIVDKGKKGDNISVILPETPFYAESGGQLADSGFIEGESFKLQVVDCKKVVGGRYAHSCVVLEGEVSVGDKCVATVDKKQRLATARNHSVTHLLHKALRNILGSHVEQAGSLVEKDRLRFDFSHFKAMTEDEIKKVEREVNANIWKGMDITITETTIEEAKNMGAMALFGEKYGDIVRVVKMGDYSIELCGGTHMNNTSQIGMFKIVSEGGIAAGVRRIEAITGEALYEYLLDKENLIINACSKLKTNEDELLRKIEHTIKDAKSMEKEIQSLKGKIAEAVLDEYLAQASEVKNVRYVVIDAHSSSLEDMRALGDKIKEKLDNGLVILYSKSTDKTTVLAMASKSAVSKGIHAGNIIKEITKIGNGSGGGRPDMAQGGIKDNGKIGEIKDALPVIIAKQI</sequence>
<dbReference type="PRINTS" id="PR00980">
    <property type="entry name" value="TRNASYNTHALA"/>
</dbReference>
<evidence type="ECO:0000256" key="6">
    <source>
        <dbReference type="ARBA" id="ARBA00022884"/>
    </source>
</evidence>
<dbReference type="SMART" id="SM00863">
    <property type="entry name" value="tRNA_SAD"/>
    <property type="match status" value="1"/>
</dbReference>
<accession>A0ABT1NF52</accession>
<dbReference type="SUPFAM" id="SSF55681">
    <property type="entry name" value="Class II aaRS and biotin synthetases"/>
    <property type="match status" value="1"/>
</dbReference>
<reference evidence="14 15" key="1">
    <citation type="submission" date="2021-10" db="EMBL/GenBank/DDBJ databases">
        <title>Lutispora strain m25 sp. nov., a thermophilic, non-spore-forming bacterium isolated from a lab-scale methanogenic bioreactor digesting anaerobic sludge.</title>
        <authorList>
            <person name="El Houari A."/>
            <person name="Mcdonald J."/>
        </authorList>
    </citation>
    <scope>NUCLEOTIDE SEQUENCE [LARGE SCALE GENOMIC DNA]</scope>
    <source>
        <strain evidence="15">m25</strain>
    </source>
</reference>
<dbReference type="InterPro" id="IPR018165">
    <property type="entry name" value="Ala-tRNA-synth_IIc_core"/>
</dbReference>
<dbReference type="Gene3D" id="3.30.930.10">
    <property type="entry name" value="Bira Bifunctional Protein, Domain 2"/>
    <property type="match status" value="1"/>
</dbReference>
<dbReference type="InterPro" id="IPR002318">
    <property type="entry name" value="Ala-tRNA-lgiase_IIc"/>
</dbReference>
<dbReference type="InterPro" id="IPR018162">
    <property type="entry name" value="Ala-tRNA-ligase_IIc_anticod-bd"/>
</dbReference>
<name>A0ABT1NF52_9FIRM</name>
<dbReference type="PANTHER" id="PTHR11777">
    <property type="entry name" value="ALANYL-TRNA SYNTHETASE"/>
    <property type="match status" value="1"/>
</dbReference>
<comment type="domain">
    <text evidence="11">Consists of three domains; the N-terminal catalytic domain, the editing domain and the C-terminal C-Ala domain. The editing domain removes incorrectly charged amino acids, while the C-Ala domain, along with tRNA(Ala), serves as a bridge to cooperatively bring together the editing and aminoacylation centers thus stimulating deacylation of misacylated tRNAs.</text>
</comment>
<organism evidence="14 15">
    <name type="scientific">Lutispora saccharofermentans</name>
    <dbReference type="NCBI Taxonomy" id="3024236"/>
    <lineage>
        <taxon>Bacteria</taxon>
        <taxon>Bacillati</taxon>
        <taxon>Bacillota</taxon>
        <taxon>Clostridia</taxon>
        <taxon>Lutisporales</taxon>
        <taxon>Lutisporaceae</taxon>
        <taxon>Lutispora</taxon>
    </lineage>
</organism>
<keyword evidence="3 11" id="KW-0436">Ligase</keyword>
<feature type="binding site" evidence="11">
    <location>
        <position position="568"/>
    </location>
    <ligand>
        <name>Zn(2+)</name>
        <dbReference type="ChEBI" id="CHEBI:29105"/>
    </ligand>
</feature>